<protein>
    <recommendedName>
        <fullName evidence="3">trans-L-3-hydroxyproline dehydratase</fullName>
        <ecNumber evidence="3">4.2.1.77</ecNumber>
    </recommendedName>
</protein>
<reference evidence="4" key="1">
    <citation type="submission" date="2022-12" db="EMBL/GenBank/DDBJ databases">
        <authorList>
            <person name="Petersen C."/>
        </authorList>
    </citation>
    <scope>NUCLEOTIDE SEQUENCE</scope>
    <source>
        <strain evidence="4">IBT 3081</strain>
    </source>
</reference>
<name>A0A9W9VK39_9EURO</name>
<organism evidence="4 5">
    <name type="scientific">Penicillium concentricum</name>
    <dbReference type="NCBI Taxonomy" id="293559"/>
    <lineage>
        <taxon>Eukaryota</taxon>
        <taxon>Fungi</taxon>
        <taxon>Dikarya</taxon>
        <taxon>Ascomycota</taxon>
        <taxon>Pezizomycotina</taxon>
        <taxon>Eurotiomycetes</taxon>
        <taxon>Eurotiomycetidae</taxon>
        <taxon>Eurotiales</taxon>
        <taxon>Aspergillaceae</taxon>
        <taxon>Penicillium</taxon>
    </lineage>
</organism>
<dbReference type="EC" id="4.2.1.77" evidence="3"/>
<dbReference type="RefSeq" id="XP_056582077.1">
    <property type="nucleotide sequence ID" value="XM_056717942.1"/>
</dbReference>
<dbReference type="FunFam" id="3.10.310.10:FF:000003">
    <property type="entry name" value="Proline racemase"/>
    <property type="match status" value="1"/>
</dbReference>
<dbReference type="SFLD" id="SFLDS00028">
    <property type="entry name" value="Proline_Racemase"/>
    <property type="match status" value="1"/>
</dbReference>
<dbReference type="Proteomes" id="UP001147752">
    <property type="component" value="Unassembled WGS sequence"/>
</dbReference>
<dbReference type="AlphaFoldDB" id="A0A9W9VK39"/>
<dbReference type="PANTHER" id="PTHR33442:SF1">
    <property type="entry name" value="TRANS-3-HYDROXY-L-PROLINE DEHYDRATASE"/>
    <property type="match status" value="1"/>
</dbReference>
<comment type="catalytic activity">
    <reaction evidence="1">
        <text>trans-3-hydroxy-L-proline = 1-pyrroline-2-carboxylate + H2O</text>
        <dbReference type="Rhea" id="RHEA:10320"/>
        <dbReference type="ChEBI" id="CHEBI:15377"/>
        <dbReference type="ChEBI" id="CHEBI:39785"/>
        <dbReference type="ChEBI" id="CHEBI:57938"/>
        <dbReference type="EC" id="4.2.1.77"/>
    </reaction>
</comment>
<sequence>MEFPQPLQAPGPIRPITCVEMHTAGEPTRIVWNGIPPLTGTLLEQRAQAKSQFDEFRRVLMLEPRGHYDMYGAILRPETELVSSGKAHIGVLFMHNEGFSTMCGHATIALGRFLVDVDEKVFPRRKELKHDSASQTTTLNLHVPCGVVEITVPTLACGKSDASRPVSFVSVPSFATAISLQVPVPEKYRWAELRGKTAVTADFAYGGAYYCMIGAEELGFPGGLGEAKLQDMDRATKLLKDAVVTNPDLQYLTQDIRTAEEGFLYGIMITDTRLGHVSASEGTAASRAQLDVSSEETGLCFFANQQIDRSPTGSCVAARVALAHAKGSLPGGEKRIYNSLVTRAYRGLSGFVGSVFDDAGTGGGDQRSVRVCVEGYAYYTGYHSFVVEKEDGLGVDGFSVRDIAL</sequence>
<reference evidence="4" key="2">
    <citation type="journal article" date="2023" name="IMA Fungus">
        <title>Comparative genomic study of the Penicillium genus elucidates a diverse pangenome and 15 lateral gene transfer events.</title>
        <authorList>
            <person name="Petersen C."/>
            <person name="Sorensen T."/>
            <person name="Nielsen M.R."/>
            <person name="Sondergaard T.E."/>
            <person name="Sorensen J.L."/>
            <person name="Fitzpatrick D.A."/>
            <person name="Frisvad J.C."/>
            <person name="Nielsen K.L."/>
        </authorList>
    </citation>
    <scope>NUCLEOTIDE SEQUENCE</scope>
    <source>
        <strain evidence="4">IBT 3081</strain>
    </source>
</reference>
<keyword evidence="5" id="KW-1185">Reference proteome</keyword>
<dbReference type="GO" id="GO:0050346">
    <property type="term" value="F:trans-L-3-hydroxyproline dehydratase activity"/>
    <property type="evidence" value="ECO:0007669"/>
    <property type="project" value="UniProtKB-EC"/>
</dbReference>
<evidence type="ECO:0000256" key="2">
    <source>
        <dbReference type="ARBA" id="ARBA00007529"/>
    </source>
</evidence>
<evidence type="ECO:0000313" key="4">
    <source>
        <dbReference type="EMBL" id="KAJ5382301.1"/>
    </source>
</evidence>
<comment type="caution">
    <text evidence="4">The sequence shown here is derived from an EMBL/GenBank/DDBJ whole genome shotgun (WGS) entry which is preliminary data.</text>
</comment>
<accession>A0A9W9VK39</accession>
<dbReference type="EMBL" id="JAPZBT010000001">
    <property type="protein sequence ID" value="KAJ5382301.1"/>
    <property type="molecule type" value="Genomic_DNA"/>
</dbReference>
<dbReference type="SUPFAM" id="SSF54506">
    <property type="entry name" value="Diaminopimelate epimerase-like"/>
    <property type="match status" value="1"/>
</dbReference>
<proteinExistence type="inferred from homology"/>
<gene>
    <name evidence="4" type="ORF">N7517_000212</name>
</gene>
<dbReference type="PANTHER" id="PTHR33442">
    <property type="entry name" value="TRANS-3-HYDROXY-L-PROLINE DEHYDRATASE"/>
    <property type="match status" value="1"/>
</dbReference>
<comment type="similarity">
    <text evidence="2">Belongs to the proline racemase family.</text>
</comment>
<evidence type="ECO:0000256" key="1">
    <source>
        <dbReference type="ARBA" id="ARBA00001148"/>
    </source>
</evidence>
<dbReference type="InterPro" id="IPR008794">
    <property type="entry name" value="Pro_racemase_fam"/>
</dbReference>
<dbReference type="OrthoDB" id="6409228at2759"/>
<evidence type="ECO:0000256" key="3">
    <source>
        <dbReference type="ARBA" id="ARBA00013105"/>
    </source>
</evidence>
<dbReference type="GeneID" id="81457125"/>
<dbReference type="Pfam" id="PF05544">
    <property type="entry name" value="Pro_racemase"/>
    <property type="match status" value="1"/>
</dbReference>
<evidence type="ECO:0000313" key="5">
    <source>
        <dbReference type="Proteomes" id="UP001147752"/>
    </source>
</evidence>
<dbReference type="Gene3D" id="3.10.310.10">
    <property type="entry name" value="Diaminopimelate Epimerase, Chain A, domain 1"/>
    <property type="match status" value="2"/>
</dbReference>